<dbReference type="Pfam" id="PF14111">
    <property type="entry name" value="DUF4283"/>
    <property type="match status" value="1"/>
</dbReference>
<reference evidence="2" key="1">
    <citation type="journal article" date="2012" name="Nat. Biotechnol.">
        <title>Draft genome sequence of pigeonpea (Cajanus cajan), an orphan legume crop of resource-poor farmers.</title>
        <authorList>
            <person name="Varshney R.K."/>
            <person name="Chen W."/>
            <person name="Li Y."/>
            <person name="Bharti A.K."/>
            <person name="Saxena R.K."/>
            <person name="Schlueter J.A."/>
            <person name="Donoghue M.T."/>
            <person name="Azam S."/>
            <person name="Fan G."/>
            <person name="Whaley A.M."/>
            <person name="Farmer A.D."/>
            <person name="Sheridan J."/>
            <person name="Iwata A."/>
            <person name="Tuteja R."/>
            <person name="Penmetsa R.V."/>
            <person name="Wu W."/>
            <person name="Upadhyaya H.D."/>
            <person name="Yang S.P."/>
            <person name="Shah T."/>
            <person name="Saxena K.B."/>
            <person name="Michael T."/>
            <person name="McCombie W.R."/>
            <person name="Yang B."/>
            <person name="Zhang G."/>
            <person name="Yang H."/>
            <person name="Wang J."/>
            <person name="Spillane C."/>
            <person name="Cook D.R."/>
            <person name="May G.D."/>
            <person name="Xu X."/>
            <person name="Jackson S.A."/>
        </authorList>
    </citation>
    <scope>NUCLEOTIDE SEQUENCE [LARGE SCALE GENOMIC DNA]</scope>
</reference>
<dbReference type="Proteomes" id="UP000075243">
    <property type="component" value="Unassembled WGS sequence"/>
</dbReference>
<dbReference type="InterPro" id="IPR025558">
    <property type="entry name" value="DUF4283"/>
</dbReference>
<gene>
    <name evidence="2" type="ORF">KK1_046387</name>
</gene>
<evidence type="ECO:0000259" key="1">
    <source>
        <dbReference type="Pfam" id="PF14111"/>
    </source>
</evidence>
<protein>
    <recommendedName>
        <fullName evidence="1">DUF4283 domain-containing protein</fullName>
    </recommendedName>
</protein>
<dbReference type="EMBL" id="KQ485097">
    <property type="protein sequence ID" value="KYP32828.1"/>
    <property type="molecule type" value="Genomic_DNA"/>
</dbReference>
<dbReference type="AlphaFoldDB" id="A0A151QRA0"/>
<proteinExistence type="predicted"/>
<accession>A0A151QRA0</accession>
<sequence>MSDNKVQHEWAKADAMRVVDMSQDYFLVQFVDEEDYRYTLFKGLWMIESHYIIVQRWHSVFIINEKKVQKIVA</sequence>
<organism evidence="2 3">
    <name type="scientific">Cajanus cajan</name>
    <name type="common">Pigeon pea</name>
    <name type="synonym">Cajanus indicus</name>
    <dbReference type="NCBI Taxonomy" id="3821"/>
    <lineage>
        <taxon>Eukaryota</taxon>
        <taxon>Viridiplantae</taxon>
        <taxon>Streptophyta</taxon>
        <taxon>Embryophyta</taxon>
        <taxon>Tracheophyta</taxon>
        <taxon>Spermatophyta</taxon>
        <taxon>Magnoliopsida</taxon>
        <taxon>eudicotyledons</taxon>
        <taxon>Gunneridae</taxon>
        <taxon>Pentapetalae</taxon>
        <taxon>rosids</taxon>
        <taxon>fabids</taxon>
        <taxon>Fabales</taxon>
        <taxon>Fabaceae</taxon>
        <taxon>Papilionoideae</taxon>
        <taxon>50 kb inversion clade</taxon>
        <taxon>NPAAA clade</taxon>
        <taxon>indigoferoid/millettioid clade</taxon>
        <taxon>Phaseoleae</taxon>
        <taxon>Cajanus</taxon>
    </lineage>
</organism>
<dbReference type="Gramene" id="C.cajan_45911.t">
    <property type="protein sequence ID" value="C.cajan_45911.t.cds1"/>
    <property type="gene ID" value="C.cajan_45911"/>
</dbReference>
<evidence type="ECO:0000313" key="2">
    <source>
        <dbReference type="EMBL" id="KYP32828.1"/>
    </source>
</evidence>
<feature type="domain" description="DUF4283" evidence="1">
    <location>
        <begin position="5"/>
        <end position="64"/>
    </location>
</feature>
<keyword evidence="3" id="KW-1185">Reference proteome</keyword>
<name>A0A151QRA0_CAJCA</name>
<evidence type="ECO:0000313" key="3">
    <source>
        <dbReference type="Proteomes" id="UP000075243"/>
    </source>
</evidence>